<name>A0A2T0WRY9_9RHOB</name>
<feature type="transmembrane region" description="Helical" evidence="1">
    <location>
        <begin position="36"/>
        <end position="59"/>
    </location>
</feature>
<keyword evidence="3" id="KW-1185">Reference proteome</keyword>
<sequence>MHFPSLWTEMFIAYLIAANILAAFVTLFYALTQDGFWVGVVVYIATANIATVALPILMCEDCYRRIIDMVLFRRGKLVRARIED</sequence>
<comment type="caution">
    <text evidence="2">The sequence shown here is derived from an EMBL/GenBank/DDBJ whole genome shotgun (WGS) entry which is preliminary data.</text>
</comment>
<accession>A0A2T0WRY9</accession>
<keyword evidence="1" id="KW-0812">Transmembrane</keyword>
<evidence type="ECO:0000313" key="3">
    <source>
        <dbReference type="Proteomes" id="UP000238392"/>
    </source>
</evidence>
<protein>
    <submittedName>
        <fullName evidence="2">Uncharacterized protein</fullName>
    </submittedName>
</protein>
<gene>
    <name evidence="2" type="ORF">CLV74_1066</name>
</gene>
<reference evidence="2 3" key="1">
    <citation type="submission" date="2018-03" db="EMBL/GenBank/DDBJ databases">
        <title>Genomic Encyclopedia of Archaeal and Bacterial Type Strains, Phase II (KMG-II): from individual species to whole genera.</title>
        <authorList>
            <person name="Goeker M."/>
        </authorList>
    </citation>
    <scope>NUCLEOTIDE SEQUENCE [LARGE SCALE GENOMIC DNA]</scope>
    <source>
        <strain evidence="2 3">DSM 100212</strain>
    </source>
</reference>
<dbReference type="Proteomes" id="UP000238392">
    <property type="component" value="Unassembled WGS sequence"/>
</dbReference>
<dbReference type="RefSeq" id="WP_106264278.1">
    <property type="nucleotide sequence ID" value="NZ_PVTQ01000006.1"/>
</dbReference>
<proteinExistence type="predicted"/>
<keyword evidence="1" id="KW-1133">Transmembrane helix</keyword>
<evidence type="ECO:0000313" key="2">
    <source>
        <dbReference type="EMBL" id="PRY89304.1"/>
    </source>
</evidence>
<organism evidence="2 3">
    <name type="scientific">Donghicola tyrosinivorans</name>
    <dbReference type="NCBI Taxonomy" id="1652492"/>
    <lineage>
        <taxon>Bacteria</taxon>
        <taxon>Pseudomonadati</taxon>
        <taxon>Pseudomonadota</taxon>
        <taxon>Alphaproteobacteria</taxon>
        <taxon>Rhodobacterales</taxon>
        <taxon>Roseobacteraceae</taxon>
        <taxon>Donghicola</taxon>
    </lineage>
</organism>
<dbReference type="AlphaFoldDB" id="A0A2T0WRY9"/>
<keyword evidence="1" id="KW-0472">Membrane</keyword>
<feature type="transmembrane region" description="Helical" evidence="1">
    <location>
        <begin position="12"/>
        <end position="30"/>
    </location>
</feature>
<evidence type="ECO:0000256" key="1">
    <source>
        <dbReference type="SAM" id="Phobius"/>
    </source>
</evidence>
<dbReference type="EMBL" id="PVTQ01000006">
    <property type="protein sequence ID" value="PRY89304.1"/>
    <property type="molecule type" value="Genomic_DNA"/>
</dbReference>